<accession>A0AAE1L294</accession>
<sequence>MGGFDHFQPEEVGWQTGQQIHRHAVGPECWWRGMTDSPQIFTATSKNRRWLASVAVGDDKTPPERFFMGLLEPQLRVEEENLCAAAAPECETYSQNQAMLDCPSTAPECEAQNQPIWEEAETSEDYRADISEFVTAIQTVNEKYGNAETEAALKTAVNSVPANIYCTTVTRVLEAGFYDFWTDSSLGNFTTCRRSPSKITITSDISLRNIWVLSFDACEPYSPCLELNIA</sequence>
<comment type="caution">
    <text evidence="1">The sequence shown here is derived from an EMBL/GenBank/DDBJ whole genome shotgun (WGS) entry which is preliminary data.</text>
</comment>
<dbReference type="AlphaFoldDB" id="A0AAE1L294"/>
<gene>
    <name evidence="1" type="ORF">Pcinc_003167</name>
</gene>
<dbReference type="Proteomes" id="UP001286313">
    <property type="component" value="Unassembled WGS sequence"/>
</dbReference>
<reference evidence="1" key="1">
    <citation type="submission" date="2023-10" db="EMBL/GenBank/DDBJ databases">
        <title>Genome assemblies of two species of porcelain crab, Petrolisthes cinctipes and Petrolisthes manimaculis (Anomura: Porcellanidae).</title>
        <authorList>
            <person name="Angst P."/>
        </authorList>
    </citation>
    <scope>NUCLEOTIDE SEQUENCE</scope>
    <source>
        <strain evidence="1">PB745_01</strain>
        <tissue evidence="1">Gill</tissue>
    </source>
</reference>
<evidence type="ECO:0000313" key="1">
    <source>
        <dbReference type="EMBL" id="KAK3892988.1"/>
    </source>
</evidence>
<keyword evidence="2" id="KW-1185">Reference proteome</keyword>
<evidence type="ECO:0000313" key="2">
    <source>
        <dbReference type="Proteomes" id="UP001286313"/>
    </source>
</evidence>
<protein>
    <submittedName>
        <fullName evidence="1">Uncharacterized protein</fullName>
    </submittedName>
</protein>
<dbReference type="EMBL" id="JAWQEG010000237">
    <property type="protein sequence ID" value="KAK3892988.1"/>
    <property type="molecule type" value="Genomic_DNA"/>
</dbReference>
<organism evidence="1 2">
    <name type="scientific">Petrolisthes cinctipes</name>
    <name type="common">Flat porcelain crab</name>
    <dbReference type="NCBI Taxonomy" id="88211"/>
    <lineage>
        <taxon>Eukaryota</taxon>
        <taxon>Metazoa</taxon>
        <taxon>Ecdysozoa</taxon>
        <taxon>Arthropoda</taxon>
        <taxon>Crustacea</taxon>
        <taxon>Multicrustacea</taxon>
        <taxon>Malacostraca</taxon>
        <taxon>Eumalacostraca</taxon>
        <taxon>Eucarida</taxon>
        <taxon>Decapoda</taxon>
        <taxon>Pleocyemata</taxon>
        <taxon>Anomura</taxon>
        <taxon>Galatheoidea</taxon>
        <taxon>Porcellanidae</taxon>
        <taxon>Petrolisthes</taxon>
    </lineage>
</organism>
<proteinExistence type="predicted"/>
<name>A0AAE1L294_PETCI</name>